<dbReference type="Proteomes" id="UP000228500">
    <property type="component" value="Unassembled WGS sequence"/>
</dbReference>
<feature type="compositionally biased region" description="Low complexity" evidence="1">
    <location>
        <begin position="323"/>
        <end position="336"/>
    </location>
</feature>
<protein>
    <submittedName>
        <fullName evidence="2">Uncharacterized protein</fullName>
    </submittedName>
</protein>
<evidence type="ECO:0000256" key="1">
    <source>
        <dbReference type="SAM" id="MobiDB-lite"/>
    </source>
</evidence>
<gene>
    <name evidence="2" type="ORF">COZ40_01635</name>
</gene>
<evidence type="ECO:0000313" key="3">
    <source>
        <dbReference type="Proteomes" id="UP000228500"/>
    </source>
</evidence>
<dbReference type="AlphaFoldDB" id="A0A2M7LL02"/>
<sequence>MSVERIPVTIKPERVNRQVTLMKDRLHGQGLSVGSCCNIPVKCNHFYLPLTKEGASDKLVNLDVIRTMYALKELNDNVMGMIGYAGTFKKTPDTLKGLGIENVNRIDTGIWEHLYELGRNSEPKISEEEIKKDMVKMALDPKARSVRLSKWATEVRCPKWLDKEKSTSIEILAAAYATDNDELQKKIKDNIKSDDDGNKRRASYDVSTGEITVKVKKMAKWFAPILMPFILAVNMSYIDYAVAQKIITGKYDDKMNIYRNGIMRKSDEKNGALEIFKRLLDEKPQVAPQTTLPHTLPTETSDSISAPTETPTATPVSTPIETASSAPPSISAPIPIKVTSPPPLPPTSMVSIPQ</sequence>
<organism evidence="2 3">
    <name type="scientific">Candidatus Roizmanbacteria bacterium CG_4_10_14_3_um_filter_39_13</name>
    <dbReference type="NCBI Taxonomy" id="1974831"/>
    <lineage>
        <taxon>Bacteria</taxon>
        <taxon>Candidatus Roizmaniibacteriota</taxon>
    </lineage>
</organism>
<feature type="region of interest" description="Disordered" evidence="1">
    <location>
        <begin position="284"/>
        <end position="354"/>
    </location>
</feature>
<reference evidence="3" key="1">
    <citation type="submission" date="2017-09" db="EMBL/GenBank/DDBJ databases">
        <title>Depth-based differentiation of microbial function through sediment-hosted aquifers and enrichment of novel symbionts in the deep terrestrial subsurface.</title>
        <authorList>
            <person name="Probst A.J."/>
            <person name="Ladd B."/>
            <person name="Jarett J.K."/>
            <person name="Geller-Mcgrath D.E."/>
            <person name="Sieber C.M.K."/>
            <person name="Emerson J.B."/>
            <person name="Anantharaman K."/>
            <person name="Thomas B.C."/>
            <person name="Malmstrom R."/>
            <person name="Stieglmeier M."/>
            <person name="Klingl A."/>
            <person name="Woyke T."/>
            <person name="Ryan C.M."/>
            <person name="Banfield J.F."/>
        </authorList>
    </citation>
    <scope>NUCLEOTIDE SEQUENCE [LARGE SCALE GENOMIC DNA]</scope>
</reference>
<proteinExistence type="predicted"/>
<dbReference type="EMBL" id="PFJH01000069">
    <property type="protein sequence ID" value="PIX68748.1"/>
    <property type="molecule type" value="Genomic_DNA"/>
</dbReference>
<feature type="compositionally biased region" description="Polar residues" evidence="1">
    <location>
        <begin position="287"/>
        <end position="322"/>
    </location>
</feature>
<accession>A0A2M7LL02</accession>
<evidence type="ECO:0000313" key="2">
    <source>
        <dbReference type="EMBL" id="PIX68748.1"/>
    </source>
</evidence>
<comment type="caution">
    <text evidence="2">The sequence shown here is derived from an EMBL/GenBank/DDBJ whole genome shotgun (WGS) entry which is preliminary data.</text>
</comment>
<name>A0A2M7LL02_9BACT</name>